<accession>A0ABY4Y575</accession>
<keyword evidence="2" id="KW-1185">Reference proteome</keyword>
<evidence type="ECO:0000313" key="2">
    <source>
        <dbReference type="Proteomes" id="UP001057474"/>
    </source>
</evidence>
<dbReference type="Gene3D" id="3.80.10.10">
    <property type="entry name" value="Ribonuclease Inhibitor"/>
    <property type="match status" value="1"/>
</dbReference>
<dbReference type="SUPFAM" id="SSF52047">
    <property type="entry name" value="RNI-like"/>
    <property type="match status" value="1"/>
</dbReference>
<sequence length="188" mass="21629">MFTKSRKPKDIHLYTCEEMSAYALTLRKEKITHLDLWNSPFPSMSVEQMAALGKMVRDSKVTHLILRKNDFGLLSLPCLEAFATSLSGAEELVEFAIDVNQLHVSDFSSQHWQVLRSLFASLPLKKISLQYNDLDDLEEEQFSQLKQIIQEANHPCLIATNNWSSKRWIEVINMVDWQKQKSASSLTL</sequence>
<protein>
    <recommendedName>
        <fullName evidence="3">Leucine Rich repeats (2 copies)</fullName>
    </recommendedName>
</protein>
<dbReference type="Proteomes" id="UP001057474">
    <property type="component" value="Chromosome"/>
</dbReference>
<gene>
    <name evidence="1" type="ORF">J2N86_08660</name>
</gene>
<dbReference type="EMBL" id="CP071527">
    <property type="protein sequence ID" value="USQ12778.1"/>
    <property type="molecule type" value="Genomic_DNA"/>
</dbReference>
<evidence type="ECO:0000313" key="1">
    <source>
        <dbReference type="EMBL" id="USQ12778.1"/>
    </source>
</evidence>
<dbReference type="InterPro" id="IPR032675">
    <property type="entry name" value="LRR_dom_sf"/>
</dbReference>
<reference evidence="1" key="1">
    <citation type="submission" date="2021-03" db="EMBL/GenBank/DDBJ databases">
        <title>Legionella lytica PCM 2298.</title>
        <authorList>
            <person name="Koper P."/>
        </authorList>
    </citation>
    <scope>NUCLEOTIDE SEQUENCE</scope>
    <source>
        <strain evidence="1">PCM 2298</strain>
    </source>
</reference>
<dbReference type="RefSeq" id="WP_252578992.1">
    <property type="nucleotide sequence ID" value="NZ_CP071527.1"/>
</dbReference>
<evidence type="ECO:0008006" key="3">
    <source>
        <dbReference type="Google" id="ProtNLM"/>
    </source>
</evidence>
<name>A0ABY4Y575_9GAMM</name>
<organism evidence="1 2">
    <name type="scientific">Legionella lytica</name>
    <dbReference type="NCBI Taxonomy" id="96232"/>
    <lineage>
        <taxon>Bacteria</taxon>
        <taxon>Pseudomonadati</taxon>
        <taxon>Pseudomonadota</taxon>
        <taxon>Gammaproteobacteria</taxon>
        <taxon>Legionellales</taxon>
        <taxon>Legionellaceae</taxon>
        <taxon>Legionella</taxon>
    </lineage>
</organism>
<proteinExistence type="predicted"/>